<accession>A0A497ESH6</accession>
<dbReference type="InterPro" id="IPR018445">
    <property type="entry name" value="Put_Phosphate_transp_reg"/>
</dbReference>
<dbReference type="EMBL" id="QMQV01000031">
    <property type="protein sequence ID" value="RLE49538.1"/>
    <property type="molecule type" value="Genomic_DNA"/>
</dbReference>
<sequence>MKRARSFLNKFMLSNVHKALSDFEKHLEMIKKTTELLVKLTEALNIQDQESVKALSEQIAHIEREADDLRRSIEWMISKGEVFLSLREDYLRLIDRVDKIASAAKDAARTISLRKVKEAEMEELLRDGFDLTKMAKGADDIVVSLINAIHLLNIDYHKAFEKAHEVEREEEGLDDIKLELLRKLHENEDKISPLTYTQLREFILQIDQIADYAEDAADVVAIMVTKVGA</sequence>
<reference evidence="2 3" key="1">
    <citation type="submission" date="2018-06" db="EMBL/GenBank/DDBJ databases">
        <title>Extensive metabolic versatility and redundancy in microbially diverse, dynamic hydrothermal sediments.</title>
        <authorList>
            <person name="Dombrowski N."/>
            <person name="Teske A."/>
            <person name="Baker B.J."/>
        </authorList>
    </citation>
    <scope>NUCLEOTIDE SEQUENCE [LARGE SCALE GENOMIC DNA]</scope>
    <source>
        <strain evidence="2">B66_G16</strain>
    </source>
</reference>
<dbReference type="Pfam" id="PF01865">
    <property type="entry name" value="PhoU_div"/>
    <property type="match status" value="1"/>
</dbReference>
<dbReference type="InterPro" id="IPR038078">
    <property type="entry name" value="PhoU-like_sf"/>
</dbReference>
<dbReference type="PANTHER" id="PTHR36536:SF3">
    <property type="entry name" value="UPF0111 PROTEIN HI_1603"/>
    <property type="match status" value="1"/>
</dbReference>
<name>A0A497ESH6_9CREN</name>
<dbReference type="Proteomes" id="UP000278475">
    <property type="component" value="Unassembled WGS sequence"/>
</dbReference>
<gene>
    <name evidence="2" type="ORF">DRJ31_04595</name>
</gene>
<dbReference type="NCBIfam" id="TIGR00153">
    <property type="entry name" value="TIGR00153 family protein"/>
    <property type="match status" value="1"/>
</dbReference>
<dbReference type="PANTHER" id="PTHR36536">
    <property type="entry name" value="UPF0111 PROTEIN HI_1603"/>
    <property type="match status" value="1"/>
</dbReference>
<comment type="caution">
    <text evidence="2">The sequence shown here is derived from an EMBL/GenBank/DDBJ whole genome shotgun (WGS) entry which is preliminary data.</text>
</comment>
<evidence type="ECO:0000313" key="3">
    <source>
        <dbReference type="Proteomes" id="UP000278475"/>
    </source>
</evidence>
<comment type="similarity">
    <text evidence="1">Belongs to the UPF0111 family.</text>
</comment>
<dbReference type="InterPro" id="IPR002727">
    <property type="entry name" value="DUF47"/>
</dbReference>
<protein>
    <submittedName>
        <fullName evidence="2">TIGR00153 family protein</fullName>
    </submittedName>
</protein>
<organism evidence="2 3">
    <name type="scientific">Thermoproteota archaeon</name>
    <dbReference type="NCBI Taxonomy" id="2056631"/>
    <lineage>
        <taxon>Archaea</taxon>
        <taxon>Thermoproteota</taxon>
    </lineage>
</organism>
<dbReference type="SUPFAM" id="SSF109755">
    <property type="entry name" value="PhoU-like"/>
    <property type="match status" value="1"/>
</dbReference>
<evidence type="ECO:0000313" key="2">
    <source>
        <dbReference type="EMBL" id="RLE49538.1"/>
    </source>
</evidence>
<proteinExistence type="inferred from homology"/>
<evidence type="ECO:0000256" key="1">
    <source>
        <dbReference type="ARBA" id="ARBA00008591"/>
    </source>
</evidence>
<dbReference type="Gene3D" id="1.20.58.220">
    <property type="entry name" value="Phosphate transport system protein phou homolog 2, domain 2"/>
    <property type="match status" value="1"/>
</dbReference>
<dbReference type="AlphaFoldDB" id="A0A497ESH6"/>